<keyword evidence="1" id="KW-0812">Transmembrane</keyword>
<dbReference type="EMBL" id="LNQE01001317">
    <property type="protein sequence ID" value="KUG19194.1"/>
    <property type="molecule type" value="Genomic_DNA"/>
</dbReference>
<protein>
    <recommendedName>
        <fullName evidence="3">Membrane-bound metal-dependent hydrolase</fullName>
    </recommendedName>
</protein>
<name>A0A0W8FEB4_9ZZZZ</name>
<feature type="transmembrane region" description="Helical" evidence="1">
    <location>
        <begin position="58"/>
        <end position="77"/>
    </location>
</feature>
<keyword evidence="1" id="KW-1133">Transmembrane helix</keyword>
<evidence type="ECO:0000256" key="1">
    <source>
        <dbReference type="SAM" id="Phobius"/>
    </source>
</evidence>
<dbReference type="InterPro" id="IPR007404">
    <property type="entry name" value="YdjM-like"/>
</dbReference>
<evidence type="ECO:0008006" key="3">
    <source>
        <dbReference type="Google" id="ProtNLM"/>
    </source>
</evidence>
<evidence type="ECO:0000313" key="2">
    <source>
        <dbReference type="EMBL" id="KUG19194.1"/>
    </source>
</evidence>
<feature type="transmembrane region" description="Helical" evidence="1">
    <location>
        <begin position="207"/>
        <end position="224"/>
    </location>
</feature>
<keyword evidence="1" id="KW-0472">Membrane</keyword>
<sequence>MFLMCHLLTGILIGMPLSGYFRDRHIVTACAVGALLPDLIDKPLGHFLLDGGIGSGRIYAHGIFFFLALLLIGILIWRKNQSFFIIALSFGVLSHQALDLMWQIPENWFYPLLGPYRRTEYPDFFWAAITAELTSISEWMFFSASAVTLSLHYRDSLEQVLRPGIWHRLRTLHAAVIPALAGMGGYALCAWMVSAPSHLMANESPEANLLLGLASVSGAVLILGQHRSLAKQTDAELNGVR</sequence>
<feature type="transmembrane region" description="Helical" evidence="1">
    <location>
        <begin position="84"/>
        <end position="104"/>
    </location>
</feature>
<dbReference type="AlphaFoldDB" id="A0A0W8FEB4"/>
<organism evidence="2">
    <name type="scientific">hydrocarbon metagenome</name>
    <dbReference type="NCBI Taxonomy" id="938273"/>
    <lineage>
        <taxon>unclassified sequences</taxon>
        <taxon>metagenomes</taxon>
        <taxon>ecological metagenomes</taxon>
    </lineage>
</organism>
<comment type="caution">
    <text evidence="2">The sequence shown here is derived from an EMBL/GenBank/DDBJ whole genome shotgun (WGS) entry which is preliminary data.</text>
</comment>
<feature type="transmembrane region" description="Helical" evidence="1">
    <location>
        <begin position="124"/>
        <end position="151"/>
    </location>
</feature>
<gene>
    <name evidence="2" type="ORF">ASZ90_011101</name>
</gene>
<feature type="transmembrane region" description="Helical" evidence="1">
    <location>
        <begin position="172"/>
        <end position="195"/>
    </location>
</feature>
<reference evidence="2" key="1">
    <citation type="journal article" date="2015" name="Proc. Natl. Acad. Sci. U.S.A.">
        <title>Networks of energetic and metabolic interactions define dynamics in microbial communities.</title>
        <authorList>
            <person name="Embree M."/>
            <person name="Liu J.K."/>
            <person name="Al-Bassam M.M."/>
            <person name="Zengler K."/>
        </authorList>
    </citation>
    <scope>NUCLEOTIDE SEQUENCE</scope>
</reference>
<accession>A0A0W8FEB4</accession>
<dbReference type="Pfam" id="PF04307">
    <property type="entry name" value="YdjM"/>
    <property type="match status" value="1"/>
</dbReference>
<proteinExistence type="predicted"/>